<organism evidence="2">
    <name type="scientific">Panicum hallii</name>
    <dbReference type="NCBI Taxonomy" id="206008"/>
    <lineage>
        <taxon>Eukaryota</taxon>
        <taxon>Viridiplantae</taxon>
        <taxon>Streptophyta</taxon>
        <taxon>Embryophyta</taxon>
        <taxon>Tracheophyta</taxon>
        <taxon>Spermatophyta</taxon>
        <taxon>Magnoliopsida</taxon>
        <taxon>Liliopsida</taxon>
        <taxon>Poales</taxon>
        <taxon>Poaceae</taxon>
        <taxon>PACMAD clade</taxon>
        <taxon>Panicoideae</taxon>
        <taxon>Panicodae</taxon>
        <taxon>Paniceae</taxon>
        <taxon>Panicinae</taxon>
        <taxon>Panicum</taxon>
        <taxon>Panicum sect. Panicum</taxon>
    </lineage>
</organism>
<sequence>MQPPSSSSGAEAPRRSVARRARLRIRASSNQRRQIRARRDGSRARGRRGAHAVPGCRPRRRGCSSLRVATGCCSSRGRRACSISGTAVGCCSSGGRWACSSSGAPAGCCSSGCGGRARARGQRRGAAARGPAGVLELGGQQACSSSGAASAGVPQLRDGEGLELGGGDDGNARGDGEKQEKKK</sequence>
<protein>
    <submittedName>
        <fullName evidence="2">Uncharacterized protein</fullName>
    </submittedName>
</protein>
<feature type="compositionally biased region" description="Basic residues" evidence="1">
    <location>
        <begin position="16"/>
        <end position="25"/>
    </location>
</feature>
<proteinExistence type="predicted"/>
<accession>A0A2S3GZP8</accession>
<dbReference type="Gramene" id="PAN12249">
    <property type="protein sequence ID" value="PAN12249"/>
    <property type="gene ID" value="PAHAL_2G253000"/>
</dbReference>
<dbReference type="Proteomes" id="UP000243499">
    <property type="component" value="Chromosome 2"/>
</dbReference>
<name>A0A2S3GZP8_9POAL</name>
<reference evidence="2" key="1">
    <citation type="submission" date="2018-04" db="EMBL/GenBank/DDBJ databases">
        <title>WGS assembly of Panicum hallii.</title>
        <authorList>
            <person name="Lovell J."/>
            <person name="Jenkins J."/>
            <person name="Lowry D."/>
            <person name="Mamidi S."/>
            <person name="Sreedasyam A."/>
            <person name="Weng X."/>
            <person name="Barry K."/>
            <person name="Bonette J."/>
            <person name="Campitelli B."/>
            <person name="Daum C."/>
            <person name="Gordon S."/>
            <person name="Gould B."/>
            <person name="Lipzen A."/>
            <person name="Macqueen A."/>
            <person name="Palacio-Mejia J."/>
            <person name="Plott C."/>
            <person name="Shakirov E."/>
            <person name="Shu S."/>
            <person name="Yoshinaga Y."/>
            <person name="Zane M."/>
            <person name="Rokhsar D."/>
            <person name="Grimwood J."/>
            <person name="Schmutz J."/>
            <person name="Juenger T."/>
        </authorList>
    </citation>
    <scope>NUCLEOTIDE SEQUENCE [LARGE SCALE GENOMIC DNA]</scope>
    <source>
        <strain evidence="2">FIL2</strain>
    </source>
</reference>
<dbReference type="AlphaFoldDB" id="A0A2S3GZP8"/>
<feature type="region of interest" description="Disordered" evidence="1">
    <location>
        <begin position="144"/>
        <end position="183"/>
    </location>
</feature>
<evidence type="ECO:0000313" key="2">
    <source>
        <dbReference type="EMBL" id="PAN12249.1"/>
    </source>
</evidence>
<feature type="region of interest" description="Disordered" evidence="1">
    <location>
        <begin position="1"/>
        <end position="54"/>
    </location>
</feature>
<evidence type="ECO:0000256" key="1">
    <source>
        <dbReference type="SAM" id="MobiDB-lite"/>
    </source>
</evidence>
<dbReference type="EMBL" id="CM008047">
    <property type="protein sequence ID" value="PAN12249.1"/>
    <property type="molecule type" value="Genomic_DNA"/>
</dbReference>
<gene>
    <name evidence="2" type="ORF">PAHAL_2G253000</name>
</gene>
<feature type="compositionally biased region" description="Basic and acidic residues" evidence="1">
    <location>
        <begin position="170"/>
        <end position="183"/>
    </location>
</feature>